<sequence>MAKRTSVPEFGSWDGDNVGYKDYFDKVRENKGATAPPLHRPSSPNDPADNPGLSGGAPPSRPATSNGHRESQRRPSPNGQDRHSRSNSSNTSSDPGRGNKSKFAPPPQYHPRPSTQHGYDQHEHGHGHGHRHPPPAGHQHGRGGGGSGRSAPVRQEPRHQRVAPRARSASASPQNNIAPQNRQRPSAMPKFGAWDDQNGGAAAMGFTVQFDNVKRKREMARGAGLAGGFPVRRAPSPEAVVAAARRSRDPSFMSKMFGCFSVRN</sequence>
<evidence type="ECO:0000313" key="3">
    <source>
        <dbReference type="EMBL" id="KAG8094899.1"/>
    </source>
</evidence>
<comment type="caution">
    <text evidence="4">The sequence shown here is derived from an EMBL/GenBank/DDBJ whole genome shotgun (WGS) entry which is preliminary data.</text>
</comment>
<evidence type="ECO:0000259" key="2">
    <source>
        <dbReference type="Pfam" id="PF05627"/>
    </source>
</evidence>
<feature type="domain" description="RIN4 pathogenic type III effector avirulence factor Avr cleavage site" evidence="2">
    <location>
        <begin position="3"/>
        <end position="31"/>
    </location>
</feature>
<name>A0A8J6BVR5_ZIZPA</name>
<dbReference type="PANTHER" id="PTHR33159">
    <property type="entry name" value="RPM1-INTERACTING PROTEIN 4 (RIN4) FAMILY PROTEIN"/>
    <property type="match status" value="1"/>
</dbReference>
<evidence type="ECO:0000313" key="5">
    <source>
        <dbReference type="Proteomes" id="UP000729402"/>
    </source>
</evidence>
<keyword evidence="5" id="KW-1185">Reference proteome</keyword>
<reference evidence="4" key="1">
    <citation type="journal article" date="2021" name="bioRxiv">
        <title>Whole Genome Assembly and Annotation of Northern Wild Rice, Zizania palustris L., Supports a Whole Genome Duplication in the Zizania Genus.</title>
        <authorList>
            <person name="Haas M."/>
            <person name="Kono T."/>
            <person name="Macchietto M."/>
            <person name="Millas R."/>
            <person name="McGilp L."/>
            <person name="Shao M."/>
            <person name="Duquette J."/>
            <person name="Hirsch C.N."/>
            <person name="Kimball J."/>
        </authorList>
    </citation>
    <scope>NUCLEOTIDE SEQUENCE</scope>
    <source>
        <tissue evidence="4">Fresh leaf tissue</tissue>
    </source>
</reference>
<dbReference type="OrthoDB" id="695513at2759"/>
<proteinExistence type="predicted"/>
<accession>A0A8J6BVR5</accession>
<evidence type="ECO:0000256" key="1">
    <source>
        <dbReference type="SAM" id="MobiDB-lite"/>
    </source>
</evidence>
<dbReference type="Proteomes" id="UP000729402">
    <property type="component" value="Unassembled WGS sequence"/>
</dbReference>
<feature type="compositionally biased region" description="Polar residues" evidence="1">
    <location>
        <begin position="174"/>
        <end position="184"/>
    </location>
</feature>
<evidence type="ECO:0000313" key="4">
    <source>
        <dbReference type="EMBL" id="KAG8094901.1"/>
    </source>
</evidence>
<dbReference type="PANTHER" id="PTHR33159:SF102">
    <property type="entry name" value="OS06G0636100 PROTEIN"/>
    <property type="match status" value="1"/>
</dbReference>
<protein>
    <recommendedName>
        <fullName evidence="2">RIN4 pathogenic type III effector avirulence factor Avr cleavage site domain-containing protein</fullName>
    </recommendedName>
</protein>
<dbReference type="InterPro" id="IPR040387">
    <property type="entry name" value="RIN4/NOI4"/>
</dbReference>
<organism evidence="4 5">
    <name type="scientific">Zizania palustris</name>
    <name type="common">Northern wild rice</name>
    <dbReference type="NCBI Taxonomy" id="103762"/>
    <lineage>
        <taxon>Eukaryota</taxon>
        <taxon>Viridiplantae</taxon>
        <taxon>Streptophyta</taxon>
        <taxon>Embryophyta</taxon>
        <taxon>Tracheophyta</taxon>
        <taxon>Spermatophyta</taxon>
        <taxon>Magnoliopsida</taxon>
        <taxon>Liliopsida</taxon>
        <taxon>Poales</taxon>
        <taxon>Poaceae</taxon>
        <taxon>BOP clade</taxon>
        <taxon>Oryzoideae</taxon>
        <taxon>Oryzeae</taxon>
        <taxon>Zizaniinae</taxon>
        <taxon>Zizania</taxon>
    </lineage>
</organism>
<feature type="domain" description="RIN4 pathogenic type III effector avirulence factor Avr cleavage site" evidence="2">
    <location>
        <begin position="184"/>
        <end position="217"/>
    </location>
</feature>
<dbReference type="EMBL" id="JAAALK010000080">
    <property type="protein sequence ID" value="KAG8094899.1"/>
    <property type="molecule type" value="Genomic_DNA"/>
</dbReference>
<feature type="compositionally biased region" description="Low complexity" evidence="1">
    <location>
        <begin position="163"/>
        <end position="173"/>
    </location>
</feature>
<dbReference type="InterPro" id="IPR008700">
    <property type="entry name" value="TypeIII_avirulence_cleave"/>
</dbReference>
<dbReference type="Pfam" id="PF05627">
    <property type="entry name" value="AvrRpt-cleavage"/>
    <property type="match status" value="2"/>
</dbReference>
<feature type="region of interest" description="Disordered" evidence="1">
    <location>
        <begin position="1"/>
        <end position="20"/>
    </location>
</feature>
<dbReference type="AlphaFoldDB" id="A0A8J6BVR5"/>
<dbReference type="GO" id="GO:0005886">
    <property type="term" value="C:plasma membrane"/>
    <property type="evidence" value="ECO:0007669"/>
    <property type="project" value="TreeGrafter"/>
</dbReference>
<reference evidence="4" key="2">
    <citation type="submission" date="2021-02" db="EMBL/GenBank/DDBJ databases">
        <authorList>
            <person name="Kimball J.A."/>
            <person name="Haas M.W."/>
            <person name="Macchietto M."/>
            <person name="Kono T."/>
            <person name="Duquette J."/>
            <person name="Shao M."/>
        </authorList>
    </citation>
    <scope>NUCLEOTIDE SEQUENCE</scope>
    <source>
        <tissue evidence="4">Fresh leaf tissue</tissue>
    </source>
</reference>
<gene>
    <name evidence="3" type="ORF">GUJ93_ZPchr0012g18787</name>
    <name evidence="4" type="ORF">GUJ93_ZPchr0012g20617</name>
</gene>
<dbReference type="EMBL" id="JAAALK010000080">
    <property type="protein sequence ID" value="KAG8094901.1"/>
    <property type="molecule type" value="Genomic_DNA"/>
</dbReference>
<feature type="region of interest" description="Disordered" evidence="1">
    <location>
        <begin position="28"/>
        <end position="200"/>
    </location>
</feature>